<dbReference type="EMBL" id="RHJS01000002">
    <property type="protein sequence ID" value="RRK33781.1"/>
    <property type="molecule type" value="Genomic_DNA"/>
</dbReference>
<sequence length="118" mass="12627">MSENKKDDVIKKVKELMDAPSCCADAREAAKNWLDAIGTDQEKSQAENLIAELEMDIMPVEGLIAFAESEAGAKVFGPEKTKQVAAHGREIQAAGAKYCDCAACAAVEAILEQKDAIL</sequence>
<evidence type="ECO:0000313" key="2">
    <source>
        <dbReference type="Proteomes" id="UP000274920"/>
    </source>
</evidence>
<keyword evidence="2" id="KW-1185">Reference proteome</keyword>
<protein>
    <submittedName>
        <fullName evidence="1">Molecular chaperone Hsp90</fullName>
    </submittedName>
</protein>
<organism evidence="1 2">
    <name type="scientific">Schaedlerella arabinosiphila</name>
    <dbReference type="NCBI Taxonomy" id="2044587"/>
    <lineage>
        <taxon>Bacteria</taxon>
        <taxon>Bacillati</taxon>
        <taxon>Bacillota</taxon>
        <taxon>Clostridia</taxon>
        <taxon>Lachnospirales</taxon>
        <taxon>Lachnospiraceae</taxon>
        <taxon>Schaedlerella</taxon>
    </lineage>
</organism>
<dbReference type="RefSeq" id="WP_125128990.1">
    <property type="nucleotide sequence ID" value="NZ_RHJS01000002.1"/>
</dbReference>
<name>A0A426DMA0_9FIRM</name>
<evidence type="ECO:0000313" key="1">
    <source>
        <dbReference type="EMBL" id="RRK33781.1"/>
    </source>
</evidence>
<dbReference type="Proteomes" id="UP000274920">
    <property type="component" value="Unassembled WGS sequence"/>
</dbReference>
<accession>A0A426DMA0</accession>
<comment type="caution">
    <text evidence="1">The sequence shown here is derived from an EMBL/GenBank/DDBJ whole genome shotgun (WGS) entry which is preliminary data.</text>
</comment>
<proteinExistence type="predicted"/>
<dbReference type="AlphaFoldDB" id="A0A426DMA0"/>
<reference evidence="1" key="1">
    <citation type="submission" date="2018-10" db="EMBL/GenBank/DDBJ databases">
        <title>Schaedlerella arabinophila gen. nov. sp. nov., isolated from the mouse intestinal tract and comparative analysis with the genome of the closely related altered Schaedler flora strain ASF502.</title>
        <authorList>
            <person name="Miyake S."/>
            <person name="Soh M."/>
            <person name="Seedorf H."/>
        </authorList>
    </citation>
    <scope>NUCLEOTIDE SEQUENCE [LARGE SCALE GENOMIC DNA]</scope>
    <source>
        <strain evidence="1">DSM 106076</strain>
    </source>
</reference>
<gene>
    <name evidence="1" type="ORF">EBB54_22260</name>
</gene>